<dbReference type="KEGG" id="dpp:DICPUDRAFT_85543"/>
<dbReference type="InParanoid" id="F1A624"/>
<evidence type="ECO:0000313" key="2">
    <source>
        <dbReference type="Proteomes" id="UP000001064"/>
    </source>
</evidence>
<organism evidence="1 2">
    <name type="scientific">Dictyostelium purpureum</name>
    <name type="common">Slime mold</name>
    <dbReference type="NCBI Taxonomy" id="5786"/>
    <lineage>
        <taxon>Eukaryota</taxon>
        <taxon>Amoebozoa</taxon>
        <taxon>Evosea</taxon>
        <taxon>Eumycetozoa</taxon>
        <taxon>Dictyostelia</taxon>
        <taxon>Dictyosteliales</taxon>
        <taxon>Dictyosteliaceae</taxon>
        <taxon>Dictyostelium</taxon>
    </lineage>
</organism>
<dbReference type="Proteomes" id="UP000001064">
    <property type="component" value="Unassembled WGS sequence"/>
</dbReference>
<name>F1A624_DICPU</name>
<reference evidence="2" key="1">
    <citation type="journal article" date="2011" name="Genome Biol.">
        <title>Comparative genomics of the social amoebae Dictyostelium discoideum and Dictyostelium purpureum.</title>
        <authorList>
            <consortium name="US DOE Joint Genome Institute (JGI-PGF)"/>
            <person name="Sucgang R."/>
            <person name="Kuo A."/>
            <person name="Tian X."/>
            <person name="Salerno W."/>
            <person name="Parikh A."/>
            <person name="Feasley C.L."/>
            <person name="Dalin E."/>
            <person name="Tu H."/>
            <person name="Huang E."/>
            <person name="Barry K."/>
            <person name="Lindquist E."/>
            <person name="Shapiro H."/>
            <person name="Bruce D."/>
            <person name="Schmutz J."/>
            <person name="Salamov A."/>
            <person name="Fey P."/>
            <person name="Gaudet P."/>
            <person name="Anjard C."/>
            <person name="Babu M.M."/>
            <person name="Basu S."/>
            <person name="Bushmanova Y."/>
            <person name="van der Wel H."/>
            <person name="Katoh-Kurasawa M."/>
            <person name="Dinh C."/>
            <person name="Coutinho P.M."/>
            <person name="Saito T."/>
            <person name="Elias M."/>
            <person name="Schaap P."/>
            <person name="Kay R.R."/>
            <person name="Henrissat B."/>
            <person name="Eichinger L."/>
            <person name="Rivero F."/>
            <person name="Putnam N.H."/>
            <person name="West C.M."/>
            <person name="Loomis W.F."/>
            <person name="Chisholm R.L."/>
            <person name="Shaulsky G."/>
            <person name="Strassmann J.E."/>
            <person name="Queller D.C."/>
            <person name="Kuspa A."/>
            <person name="Grigoriev I.V."/>
        </authorList>
    </citation>
    <scope>NUCLEOTIDE SEQUENCE [LARGE SCALE GENOMIC DNA]</scope>
    <source>
        <strain evidence="2">QSDP1</strain>
    </source>
</reference>
<sequence>MVTNFTYECSDNYKSMENYTVKNFKGREFDFSVAYLDVLSLKLGNIYDLANQVEERIKKMLGYFNSIITEIENLELVENTEKIKEIRKFKLFLNNYKLFLKLIGVFSYDIKRKCRNRFQNYNEIIISILKSIKEKSEIIIYLVEKLKFIIKLPSETNKPPLTIKNSVNKKYSMISLKFQS</sequence>
<protein>
    <submittedName>
        <fullName evidence="1">Uncharacterized protein</fullName>
    </submittedName>
</protein>
<gene>
    <name evidence="1" type="ORF">DICPUDRAFT_85543</name>
</gene>
<dbReference type="GeneID" id="10511149"/>
<evidence type="ECO:0000313" key="1">
    <source>
        <dbReference type="EMBL" id="EGC28354.1"/>
    </source>
</evidence>
<proteinExistence type="predicted"/>
<accession>F1A624</accession>
<dbReference type="VEuPathDB" id="AmoebaDB:DICPUDRAFT_85543"/>
<dbReference type="RefSeq" id="XP_003295118.1">
    <property type="nucleotide sequence ID" value="XM_003295070.1"/>
</dbReference>
<dbReference type="EMBL" id="GL871666">
    <property type="protein sequence ID" value="EGC28354.1"/>
    <property type="molecule type" value="Genomic_DNA"/>
</dbReference>
<keyword evidence="2" id="KW-1185">Reference proteome</keyword>
<dbReference type="AlphaFoldDB" id="F1A624"/>